<proteinExistence type="predicted"/>
<organism evidence="1 2">
    <name type="scientific">Nephila pilipes</name>
    <name type="common">Giant wood spider</name>
    <name type="synonym">Nephila maculata</name>
    <dbReference type="NCBI Taxonomy" id="299642"/>
    <lineage>
        <taxon>Eukaryota</taxon>
        <taxon>Metazoa</taxon>
        <taxon>Ecdysozoa</taxon>
        <taxon>Arthropoda</taxon>
        <taxon>Chelicerata</taxon>
        <taxon>Arachnida</taxon>
        <taxon>Araneae</taxon>
        <taxon>Araneomorphae</taxon>
        <taxon>Entelegynae</taxon>
        <taxon>Araneoidea</taxon>
        <taxon>Nephilidae</taxon>
        <taxon>Nephila</taxon>
    </lineage>
</organism>
<comment type="caution">
    <text evidence="1">The sequence shown here is derived from an EMBL/GenBank/DDBJ whole genome shotgun (WGS) entry which is preliminary data.</text>
</comment>
<reference evidence="1" key="1">
    <citation type="submission" date="2020-08" db="EMBL/GenBank/DDBJ databases">
        <title>Multicomponent nature underlies the extraordinary mechanical properties of spider dragline silk.</title>
        <authorList>
            <person name="Kono N."/>
            <person name="Nakamura H."/>
            <person name="Mori M."/>
            <person name="Yoshida Y."/>
            <person name="Ohtoshi R."/>
            <person name="Malay A.D."/>
            <person name="Moran D.A.P."/>
            <person name="Tomita M."/>
            <person name="Numata K."/>
            <person name="Arakawa K."/>
        </authorList>
    </citation>
    <scope>NUCLEOTIDE SEQUENCE</scope>
</reference>
<keyword evidence="2" id="KW-1185">Reference proteome</keyword>
<sequence length="79" mass="8887">MEKVFKIRTLKRDDLSGLDGKDKPLHRHKGRNIPIVIVLSVNRSSNQSNERTDLDSAGDKIHRNIKSAGKLNVSANNLR</sequence>
<dbReference type="EMBL" id="BMAW01121092">
    <property type="protein sequence ID" value="GFT92511.1"/>
    <property type="molecule type" value="Genomic_DNA"/>
</dbReference>
<name>A0A8X6Q226_NEPPI</name>
<gene>
    <name evidence="1" type="ORF">NPIL_526221</name>
</gene>
<protein>
    <submittedName>
        <fullName evidence="1">Uncharacterized protein</fullName>
    </submittedName>
</protein>
<dbReference type="AlphaFoldDB" id="A0A8X6Q226"/>
<accession>A0A8X6Q226</accession>
<evidence type="ECO:0000313" key="2">
    <source>
        <dbReference type="Proteomes" id="UP000887013"/>
    </source>
</evidence>
<evidence type="ECO:0000313" key="1">
    <source>
        <dbReference type="EMBL" id="GFT92511.1"/>
    </source>
</evidence>
<dbReference type="Proteomes" id="UP000887013">
    <property type="component" value="Unassembled WGS sequence"/>
</dbReference>